<dbReference type="Ensembl" id="ENSFHET00000011938.1">
    <property type="protein sequence ID" value="ENSFHEP00000002613.1"/>
    <property type="gene ID" value="ENSFHEG00000003415.1"/>
</dbReference>
<dbReference type="STRING" id="8078.ENSFHEP00000002613"/>
<dbReference type="PANTHER" id="PTHR13820:SF10">
    <property type="entry name" value="GAMMA-SYNUCLEIN"/>
    <property type="match status" value="1"/>
</dbReference>
<keyword evidence="4" id="KW-1185">Reference proteome</keyword>
<dbReference type="GO" id="GO:0007268">
    <property type="term" value="P:chemical synaptic transmission"/>
    <property type="evidence" value="ECO:0007669"/>
    <property type="project" value="TreeGrafter"/>
</dbReference>
<dbReference type="Pfam" id="PF01387">
    <property type="entry name" value="Synuclein"/>
    <property type="match status" value="1"/>
</dbReference>
<dbReference type="GeneTree" id="ENSGT00940000175213"/>
<evidence type="ECO:0000256" key="1">
    <source>
        <dbReference type="ARBA" id="ARBA00009147"/>
    </source>
</evidence>
<reference evidence="3" key="1">
    <citation type="submission" date="2025-08" db="UniProtKB">
        <authorList>
            <consortium name="Ensembl"/>
        </authorList>
    </citation>
    <scope>IDENTIFICATION</scope>
</reference>
<name>A0A3Q2SSN5_FUNHE</name>
<dbReference type="SUPFAM" id="SSF118375">
    <property type="entry name" value="Synuclein"/>
    <property type="match status" value="1"/>
</dbReference>
<evidence type="ECO:0000313" key="3">
    <source>
        <dbReference type="Ensembl" id="ENSFHEP00000002613.1"/>
    </source>
</evidence>
<dbReference type="GO" id="GO:0048488">
    <property type="term" value="P:synaptic vesicle endocytosis"/>
    <property type="evidence" value="ECO:0007669"/>
    <property type="project" value="TreeGrafter"/>
</dbReference>
<reference evidence="3" key="2">
    <citation type="submission" date="2025-09" db="UniProtKB">
        <authorList>
            <consortium name="Ensembl"/>
        </authorList>
    </citation>
    <scope>IDENTIFICATION</scope>
</reference>
<proteinExistence type="inferred from homology"/>
<dbReference type="GO" id="GO:0043679">
    <property type="term" value="C:axon terminus"/>
    <property type="evidence" value="ECO:0007669"/>
    <property type="project" value="TreeGrafter"/>
</dbReference>
<dbReference type="AlphaFoldDB" id="A0A3Q2SSN5"/>
<accession>A0A3Q2SSN5</accession>
<dbReference type="PRINTS" id="PR01211">
    <property type="entry name" value="SYNUCLEIN"/>
</dbReference>
<organism evidence="3 4">
    <name type="scientific">Fundulus heteroclitus</name>
    <name type="common">Killifish</name>
    <name type="synonym">Mummichog</name>
    <dbReference type="NCBI Taxonomy" id="8078"/>
    <lineage>
        <taxon>Eukaryota</taxon>
        <taxon>Metazoa</taxon>
        <taxon>Chordata</taxon>
        <taxon>Craniata</taxon>
        <taxon>Vertebrata</taxon>
        <taxon>Euteleostomi</taxon>
        <taxon>Actinopterygii</taxon>
        <taxon>Neopterygii</taxon>
        <taxon>Teleostei</taxon>
        <taxon>Neoteleostei</taxon>
        <taxon>Acanthomorphata</taxon>
        <taxon>Ovalentaria</taxon>
        <taxon>Atherinomorphae</taxon>
        <taxon>Cyprinodontiformes</taxon>
        <taxon>Fundulidae</taxon>
        <taxon>Fundulus</taxon>
    </lineage>
</organism>
<dbReference type="Proteomes" id="UP000265000">
    <property type="component" value="Unplaced"/>
</dbReference>
<dbReference type="GO" id="GO:1903136">
    <property type="term" value="F:cuprous ion binding"/>
    <property type="evidence" value="ECO:0007669"/>
    <property type="project" value="TreeGrafter"/>
</dbReference>
<evidence type="ECO:0000256" key="2">
    <source>
        <dbReference type="RuleBase" id="RU361225"/>
    </source>
</evidence>
<dbReference type="Gene3D" id="1.10.287.700">
    <property type="entry name" value="Helix hairpin bin"/>
    <property type="match status" value="1"/>
</dbReference>
<dbReference type="GO" id="GO:0050808">
    <property type="term" value="P:synapse organization"/>
    <property type="evidence" value="ECO:0007669"/>
    <property type="project" value="TreeGrafter"/>
</dbReference>
<dbReference type="GO" id="GO:0043025">
    <property type="term" value="C:neuronal cell body"/>
    <property type="evidence" value="ECO:0007669"/>
    <property type="project" value="TreeGrafter"/>
</dbReference>
<protein>
    <submittedName>
        <fullName evidence="3">Uncharacterized protein</fullName>
    </submittedName>
</protein>
<dbReference type="GO" id="GO:0005737">
    <property type="term" value="C:cytoplasm"/>
    <property type="evidence" value="ECO:0007669"/>
    <property type="project" value="TreeGrafter"/>
</dbReference>
<dbReference type="PANTHER" id="PTHR13820">
    <property type="entry name" value="SYNUCLEIN"/>
    <property type="match status" value="1"/>
</dbReference>
<evidence type="ECO:0000313" key="4">
    <source>
        <dbReference type="Proteomes" id="UP000265000"/>
    </source>
</evidence>
<dbReference type="InterPro" id="IPR001058">
    <property type="entry name" value="Synuclein"/>
</dbReference>
<sequence length="143" mass="15418">RKLDWNVVDGEDCLKGTLLTSWDLIMDALRKGFSMAKDGVVAAAEKTKAGVEEAATKTKDGVKYVGKTPPPPTETGALTVRARSQMDVRSSAEIHLLSIRLGTWSQKGSSSVFVPVSLETQKMSNSMWSLSVLGTVQDKHGPI</sequence>
<comment type="similarity">
    <text evidence="1 2">Belongs to the synuclein family.</text>
</comment>